<name>A0ACC6KZZ5_9SPHI</name>
<dbReference type="EC" id="3.2.1.14" evidence="1"/>
<keyword evidence="1" id="KW-0378">Hydrolase</keyword>
<proteinExistence type="predicted"/>
<dbReference type="Proteomes" id="UP001246858">
    <property type="component" value="Unassembled WGS sequence"/>
</dbReference>
<keyword evidence="1" id="KW-0326">Glycosidase</keyword>
<evidence type="ECO:0000313" key="2">
    <source>
        <dbReference type="Proteomes" id="UP001246858"/>
    </source>
</evidence>
<reference evidence="1" key="1">
    <citation type="submission" date="2023-07" db="EMBL/GenBank/DDBJ databases">
        <title>Sorghum-associated microbial communities from plants grown in Nebraska, USA.</title>
        <authorList>
            <person name="Schachtman D."/>
        </authorList>
    </citation>
    <scope>NUCLEOTIDE SEQUENCE</scope>
    <source>
        <strain evidence="1">2697</strain>
    </source>
</reference>
<gene>
    <name evidence="1" type="ORF">J2X78_003225</name>
</gene>
<protein>
    <submittedName>
        <fullName evidence="1">Chitinase</fullName>
        <ecNumber evidence="1">3.2.1.14</ecNumber>
    </submittedName>
</protein>
<organism evidence="1 2">
    <name type="scientific">Pedobacter africanus</name>
    <dbReference type="NCBI Taxonomy" id="151894"/>
    <lineage>
        <taxon>Bacteria</taxon>
        <taxon>Pseudomonadati</taxon>
        <taxon>Bacteroidota</taxon>
        <taxon>Sphingobacteriia</taxon>
        <taxon>Sphingobacteriales</taxon>
        <taxon>Sphingobacteriaceae</taxon>
        <taxon>Pedobacter</taxon>
    </lineage>
</organism>
<evidence type="ECO:0000313" key="1">
    <source>
        <dbReference type="EMBL" id="MDR6784651.1"/>
    </source>
</evidence>
<dbReference type="EMBL" id="JAVDTF010000003">
    <property type="protein sequence ID" value="MDR6784651.1"/>
    <property type="molecule type" value="Genomic_DNA"/>
</dbReference>
<comment type="caution">
    <text evidence="1">The sequence shown here is derived from an EMBL/GenBank/DDBJ whole genome shotgun (WGS) entry which is preliminary data.</text>
</comment>
<sequence length="343" mass="38029">MKASSIKNLLPAFIAALFSCIPGLLKAQQKAKPEKLIVAYVTSWSAVVPDPAYVTHINYAFGHVNDAFDGIRIDNPQRLKNLARLKSKKDGLKVLISIGGWGSGRFSEMAATESTRNKFAEDCLRVLKEFNLDGIDIDWEYPTSNAAKISSSADDTKNYTLLMNTIRTKIGTAKLLTLASVADAKYIDFRAIEPIVDFVNIMTYDIARPPSHHAGLYRSGYTSGVTADEAVTAHVGAGMPVNKLVLGIPFYGHGVKGIPDFIDYRDIVKLKGFKKQWDEKAMVPFLVNSEGEYVCTYEDERSIAIKCKYMLNRGMLGAMYWEYSGDTDEGHLRKAVFSGINNR</sequence>
<accession>A0ACC6KZZ5</accession>
<keyword evidence="2" id="KW-1185">Reference proteome</keyword>